<gene>
    <name evidence="17" type="ORF">CTEN210_12718</name>
</gene>
<dbReference type="GO" id="GO:0000255">
    <property type="term" value="P:allantoin metabolic process"/>
    <property type="evidence" value="ECO:0007669"/>
    <property type="project" value="InterPro"/>
</dbReference>
<dbReference type="Pfam" id="PF00576">
    <property type="entry name" value="Transthyretin"/>
    <property type="match status" value="1"/>
</dbReference>
<dbReference type="Gene3D" id="2.60.40.180">
    <property type="entry name" value="Transthyretin/hydroxyisourate hydrolase domain"/>
    <property type="match status" value="1"/>
</dbReference>
<evidence type="ECO:0000256" key="1">
    <source>
        <dbReference type="ARBA" id="ARBA00001043"/>
    </source>
</evidence>
<dbReference type="EMBL" id="BLLK01000051">
    <property type="protein sequence ID" value="GFH56242.1"/>
    <property type="molecule type" value="Genomic_DNA"/>
</dbReference>
<keyword evidence="9" id="KW-0659">Purine metabolism</keyword>
<dbReference type="SUPFAM" id="SSF158694">
    <property type="entry name" value="UraD-Like"/>
    <property type="match status" value="1"/>
</dbReference>
<evidence type="ECO:0000259" key="15">
    <source>
        <dbReference type="Pfam" id="PF00576"/>
    </source>
</evidence>
<evidence type="ECO:0000313" key="18">
    <source>
        <dbReference type="Proteomes" id="UP001054902"/>
    </source>
</evidence>
<keyword evidence="11" id="KW-0378">Hydrolase</keyword>
<feature type="domain" description="Transthyretin/hydroxyisourate hydrolase" evidence="15">
    <location>
        <begin position="186"/>
        <end position="300"/>
    </location>
</feature>
<evidence type="ECO:0000256" key="10">
    <source>
        <dbReference type="ARBA" id="ARBA00022793"/>
    </source>
</evidence>
<dbReference type="SUPFAM" id="SSF49472">
    <property type="entry name" value="Transthyretin (synonym: prealbumin)"/>
    <property type="match status" value="1"/>
</dbReference>
<dbReference type="Proteomes" id="UP001054902">
    <property type="component" value="Unassembled WGS sequence"/>
</dbReference>
<comment type="catalytic activity">
    <reaction evidence="1">
        <text>5-hydroxyisourate + H2O = 5-hydroxy-2-oxo-4-ureido-2,5-dihydro-1H-imidazole-5-carboxylate + H(+)</text>
        <dbReference type="Rhea" id="RHEA:23736"/>
        <dbReference type="ChEBI" id="CHEBI:15377"/>
        <dbReference type="ChEBI" id="CHEBI:15378"/>
        <dbReference type="ChEBI" id="CHEBI:18072"/>
        <dbReference type="ChEBI" id="CHEBI:58639"/>
        <dbReference type="EC" id="3.5.2.17"/>
    </reaction>
</comment>
<dbReference type="GO" id="GO:0019628">
    <property type="term" value="P:urate catabolic process"/>
    <property type="evidence" value="ECO:0007669"/>
    <property type="project" value="TreeGrafter"/>
</dbReference>
<evidence type="ECO:0000256" key="3">
    <source>
        <dbReference type="ARBA" id="ARBA00002506"/>
    </source>
</evidence>
<dbReference type="CDD" id="cd05822">
    <property type="entry name" value="TLP_HIUase"/>
    <property type="match status" value="1"/>
</dbReference>
<dbReference type="InterPro" id="IPR036778">
    <property type="entry name" value="OHCU_decarboxylase_sf"/>
</dbReference>
<comment type="catalytic activity">
    <reaction evidence="2">
        <text>5-hydroxy-2-oxo-4-ureido-2,5-dihydro-1H-imidazole-5-carboxylate + H(+) = (S)-allantoin + CO2</text>
        <dbReference type="Rhea" id="RHEA:26301"/>
        <dbReference type="ChEBI" id="CHEBI:15378"/>
        <dbReference type="ChEBI" id="CHEBI:15678"/>
        <dbReference type="ChEBI" id="CHEBI:16526"/>
        <dbReference type="ChEBI" id="CHEBI:58639"/>
        <dbReference type="EC" id="4.1.1.97"/>
    </reaction>
</comment>
<dbReference type="InterPro" id="IPR036817">
    <property type="entry name" value="Transthyretin/HIU_hydrolase_sf"/>
</dbReference>
<evidence type="ECO:0000256" key="11">
    <source>
        <dbReference type="ARBA" id="ARBA00022801"/>
    </source>
</evidence>
<dbReference type="Gene3D" id="1.10.3330.10">
    <property type="entry name" value="Oxo-4-hydroxy-4-carboxy-5-ureidoimidazoline decarboxylase"/>
    <property type="match status" value="1"/>
</dbReference>
<dbReference type="EC" id="3.5.2.17" evidence="8"/>
<dbReference type="InterPro" id="IPR023418">
    <property type="entry name" value="Thyroxine_BS"/>
</dbReference>
<dbReference type="InterPro" id="IPR018020">
    <property type="entry name" value="OHCU_decarboxylase"/>
</dbReference>
<evidence type="ECO:0000256" key="14">
    <source>
        <dbReference type="ARBA" id="ARBA00032116"/>
    </source>
</evidence>
<reference evidence="17 18" key="1">
    <citation type="journal article" date="2021" name="Sci. Rep.">
        <title>The genome of the diatom Chaetoceros tenuissimus carries an ancient integrated fragment of an extant virus.</title>
        <authorList>
            <person name="Hongo Y."/>
            <person name="Kimura K."/>
            <person name="Takaki Y."/>
            <person name="Yoshida Y."/>
            <person name="Baba S."/>
            <person name="Kobayashi G."/>
            <person name="Nagasaki K."/>
            <person name="Hano T."/>
            <person name="Tomaru Y."/>
        </authorList>
    </citation>
    <scope>NUCLEOTIDE SEQUENCE [LARGE SCALE GENOMIC DNA]</scope>
    <source>
        <strain evidence="17 18">NIES-3715</strain>
    </source>
</reference>
<dbReference type="InterPro" id="IPR023416">
    <property type="entry name" value="Transthyretin/HIU_hydrolase_d"/>
</dbReference>
<comment type="subunit">
    <text evidence="6">Homotetramer.</text>
</comment>
<comment type="caution">
    <text evidence="17">The sequence shown here is derived from an EMBL/GenBank/DDBJ whole genome shotgun (WGS) entry which is preliminary data.</text>
</comment>
<dbReference type="InterPro" id="IPR017580">
    <property type="entry name" value="OHCU_decarboxylase-1"/>
</dbReference>
<dbReference type="GO" id="GO:0051997">
    <property type="term" value="F:2-oxo-4-hydroxy-4-carboxy-5-ureidoimidazoline decarboxylase activity"/>
    <property type="evidence" value="ECO:0007669"/>
    <property type="project" value="UniProtKB-EC"/>
</dbReference>
<dbReference type="InterPro" id="IPR023419">
    <property type="entry name" value="Transthyretin_CS"/>
</dbReference>
<dbReference type="NCBIfam" id="TIGR03164">
    <property type="entry name" value="UHCUDC"/>
    <property type="match status" value="1"/>
</dbReference>
<accession>A0AAD3D271</accession>
<evidence type="ECO:0000256" key="9">
    <source>
        <dbReference type="ARBA" id="ARBA00022631"/>
    </source>
</evidence>
<keyword evidence="18" id="KW-1185">Reference proteome</keyword>
<dbReference type="PANTHER" id="PTHR43466:SF1">
    <property type="entry name" value="2-OXO-4-HYDROXY-4-CARBOXY-5-UREIDOIMIDAZOLINE DECARBOXYLASE-RELATED"/>
    <property type="match status" value="1"/>
</dbReference>
<dbReference type="EC" id="4.1.1.97" evidence="7"/>
<dbReference type="GO" id="GO:0005777">
    <property type="term" value="C:peroxisome"/>
    <property type="evidence" value="ECO:0007669"/>
    <property type="project" value="TreeGrafter"/>
</dbReference>
<evidence type="ECO:0000256" key="8">
    <source>
        <dbReference type="ARBA" id="ARBA00012609"/>
    </source>
</evidence>
<evidence type="ECO:0000256" key="4">
    <source>
        <dbReference type="ARBA" id="ARBA00004754"/>
    </source>
</evidence>
<feature type="domain" description="Oxo-4-hydroxy-4-carboxy-5-ureidoimidazoline decarboxylase" evidence="16">
    <location>
        <begin position="12"/>
        <end position="173"/>
    </location>
</feature>
<dbReference type="GO" id="GO:0033971">
    <property type="term" value="F:hydroxyisourate hydrolase activity"/>
    <property type="evidence" value="ECO:0007669"/>
    <property type="project" value="UniProtKB-EC"/>
</dbReference>
<evidence type="ECO:0000256" key="12">
    <source>
        <dbReference type="ARBA" id="ARBA00023239"/>
    </source>
</evidence>
<evidence type="ECO:0000256" key="6">
    <source>
        <dbReference type="ARBA" id="ARBA00011881"/>
    </source>
</evidence>
<dbReference type="PROSITE" id="PS00769">
    <property type="entry name" value="TRANSTHYRETIN_2"/>
    <property type="match status" value="1"/>
</dbReference>
<name>A0AAD3D271_9STRA</name>
<comment type="pathway">
    <text evidence="4">Purine metabolism; urate degradation; (S)-allantoin from urate: step 3/3.</text>
</comment>
<dbReference type="GO" id="GO:0006144">
    <property type="term" value="P:purine nucleobase metabolic process"/>
    <property type="evidence" value="ECO:0007669"/>
    <property type="project" value="UniProtKB-KW"/>
</dbReference>
<evidence type="ECO:0000256" key="5">
    <source>
        <dbReference type="ARBA" id="ARBA00005793"/>
    </source>
</evidence>
<evidence type="ECO:0000256" key="2">
    <source>
        <dbReference type="ARBA" id="ARBA00001163"/>
    </source>
</evidence>
<keyword evidence="10" id="KW-0210">Decarboxylase</keyword>
<evidence type="ECO:0000313" key="17">
    <source>
        <dbReference type="EMBL" id="GFH56242.1"/>
    </source>
</evidence>
<comment type="similarity">
    <text evidence="5">Belongs to the OHCU decarboxylase family.</text>
</comment>
<keyword evidence="12" id="KW-0456">Lyase</keyword>
<dbReference type="FunFam" id="2.60.40.180:FF:000005">
    <property type="entry name" value="5-hydroxyisourate hydrolase"/>
    <property type="match status" value="1"/>
</dbReference>
<dbReference type="Pfam" id="PF09349">
    <property type="entry name" value="OHCU_decarbox"/>
    <property type="match status" value="1"/>
</dbReference>
<proteinExistence type="inferred from homology"/>
<evidence type="ECO:0000256" key="7">
    <source>
        <dbReference type="ARBA" id="ARBA00012257"/>
    </source>
</evidence>
<protein>
    <recommendedName>
        <fullName evidence="14">Parahox neighbor</fullName>
        <ecNumber evidence="8">3.5.2.17</ecNumber>
        <ecNumber evidence="7">4.1.1.97</ecNumber>
    </recommendedName>
    <alternativeName>
        <fullName evidence="13">Ureidoimidazoline (2-oxo-4-hydroxy-4-carboxy-5-) decarboxylase</fullName>
    </alternativeName>
</protein>
<sequence>MSKPTVPELLAQPKEQVLEFLGKIYEHSAWIAEKFYQENIEKEDYDGNIQNVNDLFLAMQSIVDNSSTEEKLELLKAHPDLCAKIDQLKSLTEESQEEQSKAGLASMTDEERSKFGALNEEYKSKFGFPFILAARNATKYTVLSAIEGRVHLTRDVEFAGALVQVSKIAWMRLLAALDTSGHKGFLTCHVLDTQNGCPAEGMRIHLHRLSPPEHAGFVKEFITNDDGRLDGGPALKGEEFIVGTYEWTFYAGDYFARKNAKTSGVPFLNEIPLRFGIDDPAEHYHVPLLVSPWSYSTYRGS</sequence>
<dbReference type="PANTHER" id="PTHR43466">
    <property type="entry name" value="2-OXO-4-HYDROXY-4-CARBOXY-5-UREIDOIMIDAZOLINE DECARBOXYLASE-RELATED"/>
    <property type="match status" value="1"/>
</dbReference>
<comment type="function">
    <text evidence="3">Catalyzes the stereoselective decarboxylation of 2-oxo-4-hydroxy-4-carboxy-5-ureidoimidazoline (OHCU) to (S)-allantoin.</text>
</comment>
<dbReference type="PROSITE" id="PS00768">
    <property type="entry name" value="TRANSTHYRETIN_1"/>
    <property type="match status" value="1"/>
</dbReference>
<evidence type="ECO:0000256" key="13">
    <source>
        <dbReference type="ARBA" id="ARBA00030624"/>
    </source>
</evidence>
<organism evidence="17 18">
    <name type="scientific">Chaetoceros tenuissimus</name>
    <dbReference type="NCBI Taxonomy" id="426638"/>
    <lineage>
        <taxon>Eukaryota</taxon>
        <taxon>Sar</taxon>
        <taxon>Stramenopiles</taxon>
        <taxon>Ochrophyta</taxon>
        <taxon>Bacillariophyta</taxon>
        <taxon>Coscinodiscophyceae</taxon>
        <taxon>Chaetocerotophycidae</taxon>
        <taxon>Chaetocerotales</taxon>
        <taxon>Chaetocerotaceae</taxon>
        <taxon>Chaetoceros</taxon>
    </lineage>
</organism>
<dbReference type="InterPro" id="IPR014306">
    <property type="entry name" value="Hydroxyisourate_hydrolase"/>
</dbReference>
<dbReference type="NCBIfam" id="TIGR02962">
    <property type="entry name" value="hdxy_isourate"/>
    <property type="match status" value="1"/>
</dbReference>
<dbReference type="AlphaFoldDB" id="A0AAD3D271"/>
<evidence type="ECO:0000259" key="16">
    <source>
        <dbReference type="Pfam" id="PF09349"/>
    </source>
</evidence>